<dbReference type="EMBL" id="KQ418683">
    <property type="protein sequence ID" value="KOF86340.1"/>
    <property type="molecule type" value="Genomic_DNA"/>
</dbReference>
<name>A0A0L8HC43_OCTBM</name>
<dbReference type="AlphaFoldDB" id="A0A0L8HC43"/>
<protein>
    <submittedName>
        <fullName evidence="2">Uncharacterized protein</fullName>
    </submittedName>
</protein>
<proteinExistence type="predicted"/>
<sequence length="105" mass="11799">MTTSSKPQDITITTTPLRTDYNREPTIDQGLTERQATRAFLISKPKKPFFRQTGPKPGHSIGPTKCEIPKVINLSHKTLSNQQIKILTKGLKFTPTPQRSNLNNI</sequence>
<reference evidence="2" key="1">
    <citation type="submission" date="2015-07" db="EMBL/GenBank/DDBJ databases">
        <title>MeaNS - Measles Nucleotide Surveillance Program.</title>
        <authorList>
            <person name="Tran T."/>
            <person name="Druce J."/>
        </authorList>
    </citation>
    <scope>NUCLEOTIDE SEQUENCE</scope>
    <source>
        <strain evidence="2">UCB-OBI-ISO-001</strain>
        <tissue evidence="2">Gonad</tissue>
    </source>
</reference>
<evidence type="ECO:0000256" key="1">
    <source>
        <dbReference type="SAM" id="MobiDB-lite"/>
    </source>
</evidence>
<feature type="region of interest" description="Disordered" evidence="1">
    <location>
        <begin position="43"/>
        <end position="64"/>
    </location>
</feature>
<evidence type="ECO:0000313" key="2">
    <source>
        <dbReference type="EMBL" id="KOF86340.1"/>
    </source>
</evidence>
<organism evidence="2">
    <name type="scientific">Octopus bimaculoides</name>
    <name type="common">California two-spotted octopus</name>
    <dbReference type="NCBI Taxonomy" id="37653"/>
    <lineage>
        <taxon>Eukaryota</taxon>
        <taxon>Metazoa</taxon>
        <taxon>Spiralia</taxon>
        <taxon>Lophotrochozoa</taxon>
        <taxon>Mollusca</taxon>
        <taxon>Cephalopoda</taxon>
        <taxon>Coleoidea</taxon>
        <taxon>Octopodiformes</taxon>
        <taxon>Octopoda</taxon>
        <taxon>Incirrata</taxon>
        <taxon>Octopodidae</taxon>
        <taxon>Octopus</taxon>
    </lineage>
</organism>
<accession>A0A0L8HC43</accession>
<gene>
    <name evidence="2" type="ORF">OCBIM_22018816mg</name>
</gene>